<dbReference type="InterPro" id="IPR008758">
    <property type="entry name" value="Peptidase_S28"/>
</dbReference>
<evidence type="ECO:0000256" key="2">
    <source>
        <dbReference type="ARBA" id="ARBA00022670"/>
    </source>
</evidence>
<keyword evidence="3 6" id="KW-0732">Signal</keyword>
<dbReference type="PANTHER" id="PTHR11010">
    <property type="entry name" value="PROTEASE S28 PRO-X CARBOXYPEPTIDASE-RELATED"/>
    <property type="match status" value="1"/>
</dbReference>
<comment type="similarity">
    <text evidence="1">Belongs to the peptidase S28 family.</text>
</comment>
<dbReference type="InterPro" id="IPR029058">
    <property type="entry name" value="AB_hydrolase_fold"/>
</dbReference>
<keyword evidence="8" id="KW-1185">Reference proteome</keyword>
<dbReference type="EMBL" id="JAKUCV010003032">
    <property type="protein sequence ID" value="KAJ4840467.1"/>
    <property type="molecule type" value="Genomic_DNA"/>
</dbReference>
<evidence type="ECO:0000256" key="4">
    <source>
        <dbReference type="ARBA" id="ARBA00022801"/>
    </source>
</evidence>
<evidence type="ECO:0000256" key="3">
    <source>
        <dbReference type="ARBA" id="ARBA00022729"/>
    </source>
</evidence>
<name>A0A9Q0JGQ2_9ROSI</name>
<evidence type="ECO:0000256" key="1">
    <source>
        <dbReference type="ARBA" id="ARBA00011079"/>
    </source>
</evidence>
<evidence type="ECO:0008006" key="9">
    <source>
        <dbReference type="Google" id="ProtNLM"/>
    </source>
</evidence>
<proteinExistence type="inferred from homology"/>
<dbReference type="GO" id="GO:0008239">
    <property type="term" value="F:dipeptidyl-peptidase activity"/>
    <property type="evidence" value="ECO:0007669"/>
    <property type="project" value="TreeGrafter"/>
</dbReference>
<accession>A0A9Q0JGQ2</accession>
<gene>
    <name evidence="7" type="ORF">Tsubulata_039815</name>
</gene>
<comment type="caution">
    <text evidence="7">The sequence shown here is derived from an EMBL/GenBank/DDBJ whole genome shotgun (WGS) entry which is preliminary data.</text>
</comment>
<dbReference type="SUPFAM" id="SSF53474">
    <property type="entry name" value="alpha/beta-Hydrolases"/>
    <property type="match status" value="1"/>
</dbReference>
<dbReference type="PANTHER" id="PTHR11010:SF37">
    <property type="entry name" value="LYSOSOMAL PRO-X CARBOXYPEPTIDASE"/>
    <property type="match status" value="1"/>
</dbReference>
<evidence type="ECO:0000256" key="6">
    <source>
        <dbReference type="SAM" id="SignalP"/>
    </source>
</evidence>
<dbReference type="AlphaFoldDB" id="A0A9Q0JGQ2"/>
<reference evidence="7" key="1">
    <citation type="submission" date="2022-02" db="EMBL/GenBank/DDBJ databases">
        <authorList>
            <person name="Henning P.M."/>
            <person name="McCubbin A.G."/>
            <person name="Shore J.S."/>
        </authorList>
    </citation>
    <scope>NUCLEOTIDE SEQUENCE</scope>
    <source>
        <strain evidence="7">F60SS</strain>
        <tissue evidence="7">Leaves</tissue>
    </source>
</reference>
<dbReference type="Gene3D" id="1.20.120.980">
    <property type="entry name" value="Serine carboxypeptidase S28, SKS domain"/>
    <property type="match status" value="1"/>
</dbReference>
<dbReference type="GO" id="GO:0006508">
    <property type="term" value="P:proteolysis"/>
    <property type="evidence" value="ECO:0007669"/>
    <property type="project" value="UniProtKB-KW"/>
</dbReference>
<dbReference type="GO" id="GO:0070008">
    <property type="term" value="F:serine-type exopeptidase activity"/>
    <property type="evidence" value="ECO:0007669"/>
    <property type="project" value="InterPro"/>
</dbReference>
<reference evidence="7" key="2">
    <citation type="journal article" date="2023" name="Plants (Basel)">
        <title>Annotation of the Turnera subulata (Passifloraceae) Draft Genome Reveals the S-Locus Evolved after the Divergence of Turneroideae from Passifloroideae in a Stepwise Manner.</title>
        <authorList>
            <person name="Henning P.M."/>
            <person name="Roalson E.H."/>
            <person name="Mir W."/>
            <person name="McCubbin A.G."/>
            <person name="Shore J.S."/>
        </authorList>
    </citation>
    <scope>NUCLEOTIDE SEQUENCE</scope>
    <source>
        <strain evidence="7">F60SS</strain>
    </source>
</reference>
<dbReference type="Pfam" id="PF05577">
    <property type="entry name" value="Peptidase_S28"/>
    <property type="match status" value="1"/>
</dbReference>
<feature type="chain" id="PRO_5040118965" description="Serine carboxypeptidase S28 family protein" evidence="6">
    <location>
        <begin position="27"/>
        <end position="499"/>
    </location>
</feature>
<evidence type="ECO:0000313" key="7">
    <source>
        <dbReference type="EMBL" id="KAJ4840467.1"/>
    </source>
</evidence>
<dbReference type="Gene3D" id="3.40.50.1820">
    <property type="entry name" value="alpha/beta hydrolase"/>
    <property type="match status" value="1"/>
</dbReference>
<dbReference type="OrthoDB" id="2130629at2759"/>
<keyword evidence="5" id="KW-0325">Glycoprotein</keyword>
<evidence type="ECO:0000313" key="8">
    <source>
        <dbReference type="Proteomes" id="UP001141552"/>
    </source>
</evidence>
<feature type="signal peptide" evidence="6">
    <location>
        <begin position="1"/>
        <end position="26"/>
    </location>
</feature>
<sequence length="499" mass="55807">MAIHIFCNILVLLSLIAIFSIPLTTSKPGRLSVHGGQTTRNYVAGSSVASGQHEYETHYYKQTLDHFNYQPQSYETFGQRYVVSFKHWKGANASAPILAYLGAEESIDPYIDGIGFLTDNAAQFGALIVYIEHRFYGMSIPFVTMEEALKNETLRGYFNSAQAIADYAEILLHIKRKFSAQNSPIIVVGGSYGGMLAAWFRLKYPHIVLGALASSAPILYFDNISPPEGYYLVATKAFREASESCYKTIKRSWSKIDKVAAAENGLSILAKKFKSCKPLKHARHLKDYLVRLYSAAAQYDTPQEYPYDGGINRICKVIDTAPKGADTLDKIFSGVIGYYGNLSCYTIDGQDSLTGWDWQTCSDLVITMGVDGNETMFPAEPLDMKEYIGDCKRMYGVSPRPHWITTYFGGHNIKVVLRRFGSNIIFSNGLSDPYSSGGVLEDISDSIRAVHTAKGSHCMDLFPAIEYDPEWLVLQKKKEVEIVSGWLLKYYQDLRQDSS</sequence>
<dbReference type="Proteomes" id="UP001141552">
    <property type="component" value="Unassembled WGS sequence"/>
</dbReference>
<keyword evidence="2" id="KW-0645">Protease</keyword>
<dbReference type="InterPro" id="IPR042269">
    <property type="entry name" value="Ser_carbopepase_S28_SKS"/>
</dbReference>
<protein>
    <recommendedName>
        <fullName evidence="9">Serine carboxypeptidase S28 family protein</fullName>
    </recommendedName>
</protein>
<keyword evidence="4" id="KW-0378">Hydrolase</keyword>
<organism evidence="7 8">
    <name type="scientific">Turnera subulata</name>
    <dbReference type="NCBI Taxonomy" id="218843"/>
    <lineage>
        <taxon>Eukaryota</taxon>
        <taxon>Viridiplantae</taxon>
        <taxon>Streptophyta</taxon>
        <taxon>Embryophyta</taxon>
        <taxon>Tracheophyta</taxon>
        <taxon>Spermatophyta</taxon>
        <taxon>Magnoliopsida</taxon>
        <taxon>eudicotyledons</taxon>
        <taxon>Gunneridae</taxon>
        <taxon>Pentapetalae</taxon>
        <taxon>rosids</taxon>
        <taxon>fabids</taxon>
        <taxon>Malpighiales</taxon>
        <taxon>Passifloraceae</taxon>
        <taxon>Turnera</taxon>
    </lineage>
</organism>
<evidence type="ECO:0000256" key="5">
    <source>
        <dbReference type="ARBA" id="ARBA00023180"/>
    </source>
</evidence>